<name>A0A167HBA4_CALVF</name>
<protein>
    <submittedName>
        <fullName evidence="1">Uncharacterized protein</fullName>
    </submittedName>
</protein>
<dbReference type="AlphaFoldDB" id="A0A167HBA4"/>
<keyword evidence="2" id="KW-1185">Reference proteome</keyword>
<proteinExistence type="predicted"/>
<sequence length="171" mass="19844">MRSKANRFLLYRTCCRVPRSCPWVFWAGCPGTSRRATQPANTCPASVVRPTAARHQQPLRYCVHSKGRATWMISTGRFWAWIESGDVTRLTRYALLLETRWTHMTLRFCRVMGLGLRAELLTRRASSVVQICQTCRALSVYQHEPEMERSAIIQREEQYIQLHIEGMNKAL</sequence>
<dbReference type="Proteomes" id="UP000076738">
    <property type="component" value="Unassembled WGS sequence"/>
</dbReference>
<evidence type="ECO:0000313" key="2">
    <source>
        <dbReference type="Proteomes" id="UP000076738"/>
    </source>
</evidence>
<reference evidence="1 2" key="1">
    <citation type="journal article" date="2016" name="Mol. Biol. Evol.">
        <title>Comparative Genomics of Early-Diverging Mushroom-Forming Fungi Provides Insights into the Origins of Lignocellulose Decay Capabilities.</title>
        <authorList>
            <person name="Nagy L.G."/>
            <person name="Riley R."/>
            <person name="Tritt A."/>
            <person name="Adam C."/>
            <person name="Daum C."/>
            <person name="Floudas D."/>
            <person name="Sun H."/>
            <person name="Yadav J.S."/>
            <person name="Pangilinan J."/>
            <person name="Larsson K.H."/>
            <person name="Matsuura K."/>
            <person name="Barry K."/>
            <person name="Labutti K."/>
            <person name="Kuo R."/>
            <person name="Ohm R.A."/>
            <person name="Bhattacharya S.S."/>
            <person name="Shirouzu T."/>
            <person name="Yoshinaga Y."/>
            <person name="Martin F.M."/>
            <person name="Grigoriev I.V."/>
            <person name="Hibbett D.S."/>
        </authorList>
    </citation>
    <scope>NUCLEOTIDE SEQUENCE [LARGE SCALE GENOMIC DNA]</scope>
    <source>
        <strain evidence="1 2">TUFC12733</strain>
    </source>
</reference>
<evidence type="ECO:0000313" key="1">
    <source>
        <dbReference type="EMBL" id="KZO91444.1"/>
    </source>
</evidence>
<gene>
    <name evidence="1" type="ORF">CALVIDRAFT_346360</name>
</gene>
<organism evidence="1 2">
    <name type="scientific">Calocera viscosa (strain TUFC12733)</name>
    <dbReference type="NCBI Taxonomy" id="1330018"/>
    <lineage>
        <taxon>Eukaryota</taxon>
        <taxon>Fungi</taxon>
        <taxon>Dikarya</taxon>
        <taxon>Basidiomycota</taxon>
        <taxon>Agaricomycotina</taxon>
        <taxon>Dacrymycetes</taxon>
        <taxon>Dacrymycetales</taxon>
        <taxon>Dacrymycetaceae</taxon>
        <taxon>Calocera</taxon>
    </lineage>
</organism>
<dbReference type="EMBL" id="KV417323">
    <property type="protein sequence ID" value="KZO91444.1"/>
    <property type="molecule type" value="Genomic_DNA"/>
</dbReference>
<accession>A0A167HBA4</accession>